<dbReference type="InterPro" id="IPR050942">
    <property type="entry name" value="F-box_BR-signaling"/>
</dbReference>
<gene>
    <name evidence="3" type="ORF">GSCOC_T00025311001</name>
</gene>
<proteinExistence type="predicted"/>
<dbReference type="InterPro" id="IPR036047">
    <property type="entry name" value="F-box-like_dom_sf"/>
</dbReference>
<feature type="domain" description="F-box" evidence="1">
    <location>
        <begin position="4"/>
        <end position="45"/>
    </location>
</feature>
<dbReference type="EMBL" id="HG739112">
    <property type="protein sequence ID" value="CDP07851.1"/>
    <property type="molecule type" value="Genomic_DNA"/>
</dbReference>
<dbReference type="PhylomeDB" id="A0A068UHB7"/>
<dbReference type="OrthoDB" id="642536at2759"/>
<dbReference type="Gene3D" id="1.20.1280.50">
    <property type="match status" value="1"/>
</dbReference>
<dbReference type="STRING" id="49390.A0A068UHB7"/>
<evidence type="ECO:0000313" key="4">
    <source>
        <dbReference type="Proteomes" id="UP000295252"/>
    </source>
</evidence>
<dbReference type="Pfam" id="PF00646">
    <property type="entry name" value="F-box"/>
    <property type="match status" value="1"/>
</dbReference>
<dbReference type="Gramene" id="CDP07851">
    <property type="protein sequence ID" value="CDP07851"/>
    <property type="gene ID" value="GSCOC_T00025311001"/>
</dbReference>
<feature type="domain" description="KIB1-4 beta-propeller" evidence="2">
    <location>
        <begin position="68"/>
        <end position="360"/>
    </location>
</feature>
<evidence type="ECO:0000259" key="2">
    <source>
        <dbReference type="Pfam" id="PF03478"/>
    </source>
</evidence>
<dbReference type="PANTHER" id="PTHR44259:SF108">
    <property type="entry name" value="F-BOX PROTEIN SKIP23-LIKE"/>
    <property type="match status" value="1"/>
</dbReference>
<protein>
    <submittedName>
        <fullName evidence="3">Uncharacterized protein</fullName>
    </submittedName>
</protein>
<organism evidence="3 4">
    <name type="scientific">Coffea canephora</name>
    <name type="common">Robusta coffee</name>
    <dbReference type="NCBI Taxonomy" id="49390"/>
    <lineage>
        <taxon>Eukaryota</taxon>
        <taxon>Viridiplantae</taxon>
        <taxon>Streptophyta</taxon>
        <taxon>Embryophyta</taxon>
        <taxon>Tracheophyta</taxon>
        <taxon>Spermatophyta</taxon>
        <taxon>Magnoliopsida</taxon>
        <taxon>eudicotyledons</taxon>
        <taxon>Gunneridae</taxon>
        <taxon>Pentapetalae</taxon>
        <taxon>asterids</taxon>
        <taxon>lamiids</taxon>
        <taxon>Gentianales</taxon>
        <taxon>Rubiaceae</taxon>
        <taxon>Ixoroideae</taxon>
        <taxon>Gardenieae complex</taxon>
        <taxon>Bertiereae - Coffeeae clade</taxon>
        <taxon>Coffeeae</taxon>
        <taxon>Coffea</taxon>
    </lineage>
</organism>
<keyword evidence="4" id="KW-1185">Reference proteome</keyword>
<sequence>MANWSDLQHDMLGLIAQHLDKIEDYVAFGAVCKSWRAAASEKNFKGLRLWQQIPCLMLAAKDDFNREFYSLMEKQVVAKVSLPQLKGKKCYESLGWLLTIGQQGEMSLLNPFSGVEIELPNQNTFPEYDVYETDPDIFVRKMVLSLRPSREAPEDDDFVVMIICGGVGFLAFWRPKDLRWNRIETRNSSYADVIYTDGQFYAIDHMGNVVVCDVLEANPTDQARIIARFSHELWYKKELYLVKSSSTDGEPFLVVTRDNIPNYEDEQGFELDKPIYGTTEFQVFELVSTTGGGKEITSRWKEVENLGSRSIVLGHSSSMCLENNKLAHEIRPGHIYFTDDAWEGYLEIPEGGGKDMGVYNLEKGVTAPLYDAPLRFSRTCPSIWITPNF</sequence>
<dbReference type="Proteomes" id="UP000295252">
    <property type="component" value="Chromosome X"/>
</dbReference>
<dbReference type="FunCoup" id="A0A068UHB7">
    <property type="interactions" value="12"/>
</dbReference>
<dbReference type="OMA" id="TYFHKAV"/>
<reference evidence="4" key="1">
    <citation type="journal article" date="2014" name="Science">
        <title>The coffee genome provides insight into the convergent evolution of caffeine biosynthesis.</title>
        <authorList>
            <person name="Denoeud F."/>
            <person name="Carretero-Paulet L."/>
            <person name="Dereeper A."/>
            <person name="Droc G."/>
            <person name="Guyot R."/>
            <person name="Pietrella M."/>
            <person name="Zheng C."/>
            <person name="Alberti A."/>
            <person name="Anthony F."/>
            <person name="Aprea G."/>
            <person name="Aury J.M."/>
            <person name="Bento P."/>
            <person name="Bernard M."/>
            <person name="Bocs S."/>
            <person name="Campa C."/>
            <person name="Cenci A."/>
            <person name="Combes M.C."/>
            <person name="Crouzillat D."/>
            <person name="Da Silva C."/>
            <person name="Daddiego L."/>
            <person name="De Bellis F."/>
            <person name="Dussert S."/>
            <person name="Garsmeur O."/>
            <person name="Gayraud T."/>
            <person name="Guignon V."/>
            <person name="Jahn K."/>
            <person name="Jamilloux V."/>
            <person name="Joet T."/>
            <person name="Labadie K."/>
            <person name="Lan T."/>
            <person name="Leclercq J."/>
            <person name="Lepelley M."/>
            <person name="Leroy T."/>
            <person name="Li L.T."/>
            <person name="Librado P."/>
            <person name="Lopez L."/>
            <person name="Munoz A."/>
            <person name="Noel B."/>
            <person name="Pallavicini A."/>
            <person name="Perrotta G."/>
            <person name="Poncet V."/>
            <person name="Pot D."/>
            <person name="Priyono X."/>
            <person name="Rigoreau M."/>
            <person name="Rouard M."/>
            <person name="Rozas J."/>
            <person name="Tranchant-Dubreuil C."/>
            <person name="VanBuren R."/>
            <person name="Zhang Q."/>
            <person name="Andrade A.C."/>
            <person name="Argout X."/>
            <person name="Bertrand B."/>
            <person name="de Kochko A."/>
            <person name="Graziosi G."/>
            <person name="Henry R.J."/>
            <person name="Jayarama X."/>
            <person name="Ming R."/>
            <person name="Nagai C."/>
            <person name="Rounsley S."/>
            <person name="Sankoff D."/>
            <person name="Giuliano G."/>
            <person name="Albert V.A."/>
            <person name="Wincker P."/>
            <person name="Lashermes P."/>
        </authorList>
    </citation>
    <scope>NUCLEOTIDE SEQUENCE [LARGE SCALE GENOMIC DNA]</scope>
    <source>
        <strain evidence="4">cv. DH200-94</strain>
    </source>
</reference>
<dbReference type="PANTHER" id="PTHR44259">
    <property type="entry name" value="OS07G0183000 PROTEIN-RELATED"/>
    <property type="match status" value="1"/>
</dbReference>
<evidence type="ECO:0000313" key="3">
    <source>
        <dbReference type="EMBL" id="CDP07851.1"/>
    </source>
</evidence>
<dbReference type="AlphaFoldDB" id="A0A068UHB7"/>
<dbReference type="InterPro" id="IPR001810">
    <property type="entry name" value="F-box_dom"/>
</dbReference>
<evidence type="ECO:0000259" key="1">
    <source>
        <dbReference type="Pfam" id="PF00646"/>
    </source>
</evidence>
<dbReference type="InterPro" id="IPR005174">
    <property type="entry name" value="KIB1-4_b-propeller"/>
</dbReference>
<name>A0A068UHB7_COFCA</name>
<dbReference type="Pfam" id="PF03478">
    <property type="entry name" value="Beta-prop_KIB1-4"/>
    <property type="match status" value="1"/>
</dbReference>
<dbReference type="InParanoid" id="A0A068UHB7"/>
<dbReference type="SUPFAM" id="SSF81383">
    <property type="entry name" value="F-box domain"/>
    <property type="match status" value="1"/>
</dbReference>
<accession>A0A068UHB7</accession>